<dbReference type="RefSeq" id="WP_138453106.1">
    <property type="nucleotide sequence ID" value="NZ_VBUT01000016.1"/>
</dbReference>
<evidence type="ECO:0000256" key="1">
    <source>
        <dbReference type="SAM" id="MobiDB-lite"/>
    </source>
</evidence>
<dbReference type="PROSITE" id="PS51502">
    <property type="entry name" value="S_R_A_B_BARREL"/>
    <property type="match status" value="1"/>
</dbReference>
<organism evidence="3 4">
    <name type="scientific">Nocardia cyriacigeorgica</name>
    <dbReference type="NCBI Taxonomy" id="135487"/>
    <lineage>
        <taxon>Bacteria</taxon>
        <taxon>Bacillati</taxon>
        <taxon>Actinomycetota</taxon>
        <taxon>Actinomycetes</taxon>
        <taxon>Mycobacteriales</taxon>
        <taxon>Nocardiaceae</taxon>
        <taxon>Nocardia</taxon>
    </lineage>
</organism>
<dbReference type="Pfam" id="PF07876">
    <property type="entry name" value="Dabb"/>
    <property type="match status" value="1"/>
</dbReference>
<dbReference type="Proteomes" id="UP000306378">
    <property type="component" value="Unassembled WGS sequence"/>
</dbReference>
<sequence>MSEVVHLVHLSDPERSAELAAQLRGLVAPHLRRSLVTTTLPGGIDAGDLIVRLGFADEAERQSAEKTVGRWLSESFVDRVETATFTAAPQRERPPATGGPPLSAAAAHAAPHARHQTAPSLSTPRPAGHAEPARIYRALLAAVDPATDPAQVAQFESETAAMPDYIHAIGASQLSRVDGGTGWTHVWEQEFTDLNGLTGPYMTHPYHWAHIDRWFDPERGTKIVTRLCHSFGALDTAVLSAP</sequence>
<dbReference type="SUPFAM" id="SSF54909">
    <property type="entry name" value="Dimeric alpha+beta barrel"/>
    <property type="match status" value="1"/>
</dbReference>
<comment type="caution">
    <text evidence="3">The sequence shown here is derived from an EMBL/GenBank/DDBJ whole genome shotgun (WGS) entry which is preliminary data.</text>
</comment>
<name>A0A5R8NAP8_9NOCA</name>
<evidence type="ECO:0000313" key="3">
    <source>
        <dbReference type="EMBL" id="TLF72583.1"/>
    </source>
</evidence>
<reference evidence="3 4" key="1">
    <citation type="submission" date="2019-05" db="EMBL/GenBank/DDBJ databases">
        <title>Genomes sequences of two Nocardia cyriacigeorgica environmental isolates, type strains Nocardia asteroides ATCC 19247 and Nocardia cyriacigeorgica DSM 44484.</title>
        <authorList>
            <person name="Vautrin F."/>
            <person name="Bergeron E."/>
            <person name="Dubost A."/>
            <person name="Abrouk D."/>
            <person name="Rodriguez Nava V."/>
            <person name="Pujic P."/>
        </authorList>
    </citation>
    <scope>NUCLEOTIDE SEQUENCE [LARGE SCALE GENOMIC DNA]</scope>
    <source>
        <strain evidence="3 4">EML 446</strain>
    </source>
</reference>
<accession>A0A5R8NAP8</accession>
<dbReference type="EMBL" id="VBUT01000016">
    <property type="protein sequence ID" value="TLF72583.1"/>
    <property type="molecule type" value="Genomic_DNA"/>
</dbReference>
<dbReference type="AlphaFoldDB" id="A0A5R8NAP8"/>
<evidence type="ECO:0000259" key="2">
    <source>
        <dbReference type="PROSITE" id="PS51502"/>
    </source>
</evidence>
<feature type="compositionally biased region" description="Low complexity" evidence="1">
    <location>
        <begin position="100"/>
        <end position="110"/>
    </location>
</feature>
<proteinExistence type="predicted"/>
<dbReference type="InterPro" id="IPR011008">
    <property type="entry name" value="Dimeric_a/b-barrel"/>
</dbReference>
<feature type="region of interest" description="Disordered" evidence="1">
    <location>
        <begin position="84"/>
        <end position="128"/>
    </location>
</feature>
<protein>
    <submittedName>
        <fullName evidence="3">Dabb family protein</fullName>
    </submittedName>
</protein>
<dbReference type="SMART" id="SM00886">
    <property type="entry name" value="Dabb"/>
    <property type="match status" value="1"/>
</dbReference>
<gene>
    <name evidence="3" type="ORF">FEK34_29040</name>
</gene>
<dbReference type="InterPro" id="IPR013097">
    <property type="entry name" value="Dabb"/>
</dbReference>
<evidence type="ECO:0000313" key="4">
    <source>
        <dbReference type="Proteomes" id="UP000306378"/>
    </source>
</evidence>
<feature type="domain" description="Stress-response A/B barrel" evidence="2">
    <location>
        <begin position="135"/>
        <end position="227"/>
    </location>
</feature>